<proteinExistence type="predicted"/>
<protein>
    <submittedName>
        <fullName evidence="2">Uncharacterized protein</fullName>
    </submittedName>
</protein>
<feature type="compositionally biased region" description="Basic and acidic residues" evidence="1">
    <location>
        <begin position="40"/>
        <end position="58"/>
    </location>
</feature>
<comment type="caution">
    <text evidence="2">The sequence shown here is derived from an EMBL/GenBank/DDBJ whole genome shotgun (WGS) entry which is preliminary data.</text>
</comment>
<evidence type="ECO:0000256" key="1">
    <source>
        <dbReference type="SAM" id="MobiDB-lite"/>
    </source>
</evidence>
<dbReference type="PATRIC" id="fig|649747.3.peg.1581"/>
<organism evidence="2 3">
    <name type="scientific">Aneurinibacillus aneurinilyticus ATCC 12856</name>
    <dbReference type="NCBI Taxonomy" id="649747"/>
    <lineage>
        <taxon>Bacteria</taxon>
        <taxon>Bacillati</taxon>
        <taxon>Bacillota</taxon>
        <taxon>Bacilli</taxon>
        <taxon>Bacillales</taxon>
        <taxon>Paenibacillaceae</taxon>
        <taxon>Aneurinibacillus group</taxon>
        <taxon>Aneurinibacillus</taxon>
    </lineage>
</organism>
<dbReference type="HOGENOM" id="CLU_2969256_0_0_9"/>
<keyword evidence="3" id="KW-1185">Reference proteome</keyword>
<evidence type="ECO:0000313" key="2">
    <source>
        <dbReference type="EMBL" id="ERI10137.1"/>
    </source>
</evidence>
<accession>U1YDG2</accession>
<dbReference type="STRING" id="649747.HMPREF0083_01751"/>
<feature type="region of interest" description="Disordered" evidence="1">
    <location>
        <begin position="37"/>
        <end position="58"/>
    </location>
</feature>
<evidence type="ECO:0000313" key="3">
    <source>
        <dbReference type="Proteomes" id="UP000016511"/>
    </source>
</evidence>
<gene>
    <name evidence="2" type="ORF">HMPREF0083_01751</name>
</gene>
<dbReference type="Proteomes" id="UP000016511">
    <property type="component" value="Unassembled WGS sequence"/>
</dbReference>
<name>U1YDG2_ANEAE</name>
<dbReference type="EMBL" id="AWSJ01000119">
    <property type="protein sequence ID" value="ERI10137.1"/>
    <property type="molecule type" value="Genomic_DNA"/>
</dbReference>
<dbReference type="AlphaFoldDB" id="U1YDG2"/>
<reference evidence="2 3" key="1">
    <citation type="submission" date="2013-08" db="EMBL/GenBank/DDBJ databases">
        <authorList>
            <person name="Weinstock G."/>
            <person name="Sodergren E."/>
            <person name="Wylie T."/>
            <person name="Fulton L."/>
            <person name="Fulton R."/>
            <person name="Fronick C."/>
            <person name="O'Laughlin M."/>
            <person name="Godfrey J."/>
            <person name="Miner T."/>
            <person name="Herter B."/>
            <person name="Appelbaum E."/>
            <person name="Cordes M."/>
            <person name="Lek S."/>
            <person name="Wollam A."/>
            <person name="Pepin K.H."/>
            <person name="Palsikar V.B."/>
            <person name="Mitreva M."/>
            <person name="Wilson R.K."/>
        </authorList>
    </citation>
    <scope>NUCLEOTIDE SEQUENCE [LARGE SCALE GENOMIC DNA]</scope>
    <source>
        <strain evidence="2 3">ATCC 12856</strain>
    </source>
</reference>
<sequence>MWISMPILIIKKKSEKLASLLIAKNRLPIRVRHAVIRSNRRTEDNPNHTFTEMRDEPV</sequence>